<evidence type="ECO:0000256" key="9">
    <source>
        <dbReference type="ARBA" id="ARBA00023043"/>
    </source>
</evidence>
<feature type="repeat" description="ANK" evidence="11">
    <location>
        <begin position="953"/>
        <end position="985"/>
    </location>
</feature>
<feature type="transmembrane region" description="Helical" evidence="12">
    <location>
        <begin position="1188"/>
        <end position="1208"/>
    </location>
</feature>
<dbReference type="EMBL" id="JAXIOK010000020">
    <property type="protein sequence ID" value="KAK4746905.1"/>
    <property type="molecule type" value="Genomic_DNA"/>
</dbReference>
<evidence type="ECO:0000256" key="3">
    <source>
        <dbReference type="ARBA" id="ARBA00022448"/>
    </source>
</evidence>
<dbReference type="InterPro" id="IPR046364">
    <property type="entry name" value="Exo70_C"/>
</dbReference>
<dbReference type="Pfam" id="PF03081">
    <property type="entry name" value="Exo70_C"/>
    <property type="match status" value="1"/>
</dbReference>
<dbReference type="PANTHER" id="PTHR24186:SF48">
    <property type="entry name" value="ANKYRIN REPEAT-CONTAINING PROTEIN ITN1"/>
    <property type="match status" value="1"/>
</dbReference>
<dbReference type="GO" id="GO:0006887">
    <property type="term" value="P:exocytosis"/>
    <property type="evidence" value="ECO:0007669"/>
    <property type="project" value="InterPro"/>
</dbReference>
<dbReference type="FunFam" id="1.25.40.20:FF:000245">
    <property type="entry name" value="Ankyrin repeat-containing protein ITN1"/>
    <property type="match status" value="1"/>
</dbReference>
<dbReference type="Pfam" id="PF13962">
    <property type="entry name" value="PGG"/>
    <property type="match status" value="1"/>
</dbReference>
<comment type="similarity">
    <text evidence="2">Belongs to the EXO70 family.</text>
</comment>
<evidence type="ECO:0000256" key="4">
    <source>
        <dbReference type="ARBA" id="ARBA00022475"/>
    </source>
</evidence>
<dbReference type="SUPFAM" id="SSF74788">
    <property type="entry name" value="Cullin repeat-like"/>
    <property type="match status" value="1"/>
</dbReference>
<name>A0AAN7JKD0_9MYRT</name>
<dbReference type="FunFam" id="1.25.40.20:FF:000217">
    <property type="entry name" value="Ankyrin repeat-containing protein ITN1"/>
    <property type="match status" value="1"/>
</dbReference>
<feature type="repeat" description="ANK" evidence="11">
    <location>
        <begin position="851"/>
        <end position="883"/>
    </location>
</feature>
<dbReference type="InterPro" id="IPR036770">
    <property type="entry name" value="Ankyrin_rpt-contain_sf"/>
</dbReference>
<evidence type="ECO:0008006" key="17">
    <source>
        <dbReference type="Google" id="ProtNLM"/>
    </source>
</evidence>
<keyword evidence="5 12" id="KW-0812">Transmembrane</keyword>
<feature type="repeat" description="ANK" evidence="11">
    <location>
        <begin position="987"/>
        <end position="1020"/>
    </location>
</feature>
<feature type="transmembrane region" description="Helical" evidence="12">
    <location>
        <begin position="1106"/>
        <end position="1128"/>
    </location>
</feature>
<comment type="subcellular location">
    <subcellularLocation>
        <location evidence="1">Cell membrane</location>
        <topology evidence="1">Multi-pass membrane protein</topology>
    </subcellularLocation>
</comment>
<keyword evidence="4" id="KW-1003">Cell membrane</keyword>
<dbReference type="GO" id="GO:0005546">
    <property type="term" value="F:phosphatidylinositol-4,5-bisphosphate binding"/>
    <property type="evidence" value="ECO:0007669"/>
    <property type="project" value="InterPro"/>
</dbReference>
<accession>A0AAN7JKD0</accession>
<keyword evidence="8" id="KW-0346">Stress response</keyword>
<dbReference type="GO" id="GO:0005886">
    <property type="term" value="C:plasma membrane"/>
    <property type="evidence" value="ECO:0007669"/>
    <property type="project" value="UniProtKB-SubCell"/>
</dbReference>
<evidence type="ECO:0000256" key="1">
    <source>
        <dbReference type="ARBA" id="ARBA00004651"/>
    </source>
</evidence>
<evidence type="ECO:0000256" key="5">
    <source>
        <dbReference type="ARBA" id="ARBA00022692"/>
    </source>
</evidence>
<evidence type="ECO:0000313" key="15">
    <source>
        <dbReference type="EMBL" id="KAK4746905.1"/>
    </source>
</evidence>
<dbReference type="SUPFAM" id="SSF48403">
    <property type="entry name" value="Ankyrin repeat"/>
    <property type="match status" value="1"/>
</dbReference>
<keyword evidence="10 12" id="KW-0472">Membrane</keyword>
<dbReference type="PROSITE" id="PS50297">
    <property type="entry name" value="ANK_REP_REGION"/>
    <property type="match status" value="3"/>
</dbReference>
<dbReference type="InterPro" id="IPR026961">
    <property type="entry name" value="PGG_dom"/>
</dbReference>
<evidence type="ECO:0000313" key="16">
    <source>
        <dbReference type="Proteomes" id="UP001345219"/>
    </source>
</evidence>
<protein>
    <recommendedName>
        <fullName evidence="17">PGG domain-containing protein</fullName>
    </recommendedName>
</protein>
<dbReference type="InterPro" id="IPR016159">
    <property type="entry name" value="Cullin_repeat-like_dom_sf"/>
</dbReference>
<evidence type="ECO:0000259" key="14">
    <source>
        <dbReference type="Pfam" id="PF13962"/>
    </source>
</evidence>
<evidence type="ECO:0000256" key="10">
    <source>
        <dbReference type="ARBA" id="ARBA00023136"/>
    </source>
</evidence>
<dbReference type="AlphaFoldDB" id="A0AAN7JKD0"/>
<evidence type="ECO:0000256" key="7">
    <source>
        <dbReference type="ARBA" id="ARBA00022989"/>
    </source>
</evidence>
<keyword evidence="6" id="KW-0677">Repeat</keyword>
<organism evidence="15 16">
    <name type="scientific">Trapa incisa</name>
    <dbReference type="NCBI Taxonomy" id="236973"/>
    <lineage>
        <taxon>Eukaryota</taxon>
        <taxon>Viridiplantae</taxon>
        <taxon>Streptophyta</taxon>
        <taxon>Embryophyta</taxon>
        <taxon>Tracheophyta</taxon>
        <taxon>Spermatophyta</taxon>
        <taxon>Magnoliopsida</taxon>
        <taxon>eudicotyledons</taxon>
        <taxon>Gunneridae</taxon>
        <taxon>Pentapetalae</taxon>
        <taxon>rosids</taxon>
        <taxon>malvids</taxon>
        <taxon>Myrtales</taxon>
        <taxon>Lythraceae</taxon>
        <taxon>Trapa</taxon>
    </lineage>
</organism>
<sequence>MEMELEKQETRRVVSFEINVCLYPSRGRKDKSKESKRDAYSILEDRCFICRRQKKMMHKTRLVGLPSTVLNQTQRLSTLTVSGPWRKGPEASTMARKAIWSLFSTSKKPHSSSSSPHLLSLPSPHTPLSSLTWTLSDSMIQETIEDAQSAIAKWYPESLPLFHGNWIGQLDRAMRVLAASGPGSGSNPDRLVTAQNLMLTAMKRLERDFHMVLSSNLGGLDPESISSHYSSSSSSSESGGSLDGRTISEAAMYGLKLIADCMVASGYGRECAQVYKAVRRSIVHEGLNRLGIERLRTSHVQKMDARALDRTVKSWIGSVRTAVRALFRGERILCDHVFSSSDSVRESCFKDITREAAVSLFHLPGLVVSAKRPPPPQGCCDRIHQLLDLYDALWEIWPDVETLFNFESTWDVRLQAIQSLVKLGGAIHGIISDYEFGVQKDTSKALAPGGGIHPLTSSAMDFLASLTRHAGTLSEILLVHSKPGGFSLPEEERSETLSGSALSLCLARVILTLLCKLDSKARLYRDASLSYLFMANNLDYIVRKVGSTDLKYLLGEEWVSGKENKVRQFATSYEVFAWGMVFLSLPETATSGGGGGGSISDDIVKEWFVKFNAAFEEAYVKQVSWVLPDRRLRELVKASLTNKILPAYRDLYELGIEWLVLCSLSDASEINDSSLLGVLSLSFPLCCIELIDMAFEFHQGGEKDLENGIRVIPEHRQNSSAFPSPSPSPSAASTPALVLSNSGKRIDRVGKKYVKQVTGRHNDTELHLAAQRGDLTAVRKILDDIDSQMVGMLSGEDLDAEVAEVRASVVNEVNELGETALFTAADRGHLEVVKELLKYANKACLMKKNRSGFDALHVAASQGHHAIVQVFLDYDPELSKTLDSSNATPLITASARGHTAVVNELLAKDFSLIENTRTNGKNALHLAARQGHIEIVKALLDKDSQLARRTDKKGQTALHMAVKGQSCEVVRFLLEADAAIVMLPDKFGNTALHIATRKKRVEIVNELLMLRDTNVNVLTRDHKTALDIAEGLPLSEESSEIRDCLMRNGAVRANELNQPRDELRNTVTQIKKDVHTQLEQTKRTNKNVHNISKELRKLHREGINNATNSVTVVAVLFATVAFAAIFTVPGGDDDSGMAVVVKSAAFKIFFIFNALALFTSLAVVVVQITLVRGETKAERKVVEIINKLMWLASVCTSVSFIASSYIVVGRRHEWAAILVTVIGGVIMAGVLGTMTYYVVKSKMTRSMRKREKSAKRSGSNSWLPSDFSNSEVDKIYAL</sequence>
<evidence type="ECO:0000256" key="12">
    <source>
        <dbReference type="SAM" id="Phobius"/>
    </source>
</evidence>
<dbReference type="InterPro" id="IPR002110">
    <property type="entry name" value="Ankyrin_rpt"/>
</dbReference>
<feature type="domain" description="Exocyst complex subunit Exo70 C-terminal" evidence="13">
    <location>
        <begin position="313"/>
        <end position="653"/>
    </location>
</feature>
<feature type="transmembrane region" description="Helical" evidence="12">
    <location>
        <begin position="1214"/>
        <end position="1239"/>
    </location>
</feature>
<dbReference type="Pfam" id="PF12796">
    <property type="entry name" value="Ank_2"/>
    <property type="match status" value="3"/>
</dbReference>
<reference evidence="15 16" key="1">
    <citation type="journal article" date="2023" name="Hortic Res">
        <title>Pangenome of water caltrop reveals structural variations and asymmetric subgenome divergence after allopolyploidization.</title>
        <authorList>
            <person name="Zhang X."/>
            <person name="Chen Y."/>
            <person name="Wang L."/>
            <person name="Yuan Y."/>
            <person name="Fang M."/>
            <person name="Shi L."/>
            <person name="Lu R."/>
            <person name="Comes H.P."/>
            <person name="Ma Y."/>
            <person name="Chen Y."/>
            <person name="Huang G."/>
            <person name="Zhou Y."/>
            <person name="Zheng Z."/>
            <person name="Qiu Y."/>
        </authorList>
    </citation>
    <scope>NUCLEOTIDE SEQUENCE [LARGE SCALE GENOMIC DNA]</scope>
    <source>
        <tissue evidence="15">Roots</tissue>
    </source>
</reference>
<evidence type="ECO:0000256" key="8">
    <source>
        <dbReference type="ARBA" id="ARBA00023016"/>
    </source>
</evidence>
<keyword evidence="3" id="KW-0813">Transport</keyword>
<evidence type="ECO:0000256" key="11">
    <source>
        <dbReference type="PROSITE-ProRule" id="PRU00023"/>
    </source>
</evidence>
<keyword evidence="9 11" id="KW-0040">ANK repeat</keyword>
<dbReference type="Proteomes" id="UP001345219">
    <property type="component" value="Chromosome 20"/>
</dbReference>
<dbReference type="Gene3D" id="1.25.40.20">
    <property type="entry name" value="Ankyrin repeat-containing domain"/>
    <property type="match status" value="2"/>
</dbReference>
<dbReference type="PANTHER" id="PTHR24186">
    <property type="entry name" value="PROTEIN PHOSPHATASE 1 REGULATORY SUBUNIT"/>
    <property type="match status" value="1"/>
</dbReference>
<evidence type="ECO:0000256" key="2">
    <source>
        <dbReference type="ARBA" id="ARBA00006756"/>
    </source>
</evidence>
<comment type="caution">
    <text evidence="15">The sequence shown here is derived from an EMBL/GenBank/DDBJ whole genome shotgun (WGS) entry which is preliminary data.</text>
</comment>
<dbReference type="PROSITE" id="PS50088">
    <property type="entry name" value="ANK_REPEAT"/>
    <property type="match status" value="4"/>
</dbReference>
<dbReference type="Gene3D" id="1.20.1280.170">
    <property type="entry name" value="Exocyst complex component Exo70"/>
    <property type="match status" value="1"/>
</dbReference>
<feature type="repeat" description="ANK" evidence="11">
    <location>
        <begin position="919"/>
        <end position="951"/>
    </location>
</feature>
<dbReference type="GO" id="GO:0000145">
    <property type="term" value="C:exocyst"/>
    <property type="evidence" value="ECO:0007669"/>
    <property type="project" value="InterPro"/>
</dbReference>
<keyword evidence="7 12" id="KW-1133">Transmembrane helix</keyword>
<gene>
    <name evidence="15" type="ORF">SAY87_025942</name>
</gene>
<proteinExistence type="inferred from homology"/>
<evidence type="ECO:0000256" key="6">
    <source>
        <dbReference type="ARBA" id="ARBA00022737"/>
    </source>
</evidence>
<keyword evidence="16" id="KW-1185">Reference proteome</keyword>
<dbReference type="SMART" id="SM00248">
    <property type="entry name" value="ANK"/>
    <property type="match status" value="7"/>
</dbReference>
<feature type="domain" description="PGG" evidence="14">
    <location>
        <begin position="1101"/>
        <end position="1207"/>
    </location>
</feature>
<feature type="transmembrane region" description="Helical" evidence="12">
    <location>
        <begin position="1148"/>
        <end position="1168"/>
    </location>
</feature>
<evidence type="ECO:0000259" key="13">
    <source>
        <dbReference type="Pfam" id="PF03081"/>
    </source>
</evidence>